<sequence length="459" mass="49708">MNKDALMTFDRQHLFHPVLPPHVHEEHGALILESAKGAYVKDIDGHELLDGFSGLWCVNAGYGHESIINAAHEQLKTLPYATGYFHFASEPTIQLAKRLADLAPGNLNKVYFTLGGSDAVDSAIRLIRFYFNSLGKLNKKNIIALEKGYHGSSSTGAGLTALPVFHQKFDLPLAWQHHIPSHYPYRNGEGLSDQEIINKSVSDLKAKVEQLGGPDHVAAFFCEPVQGSGGVIVPPTGYLKAMRDTCRELDILFLADEVITGFGRTGPMFACETEGVVPDMMTVAKGLTSGYAPMGALLMGDHIYDVIADGAGNTPVGHGFTYSGHPVSAAIGLAVLDLYESGGLLDNGQKVGNYFEQKLRGLSDHPLIGEVRTAGMLAGIELVVDKTNKTKPSAALQVSPKMYKEGYKNGLIFRAFADDVIGFAPPLCCTVSDIDILIARFEKTLNNVLNIEEIRNEVV</sequence>
<dbReference type="Pfam" id="PF00202">
    <property type="entry name" value="Aminotran_3"/>
    <property type="match status" value="1"/>
</dbReference>
<reference evidence="7" key="1">
    <citation type="submission" date="2020-10" db="EMBL/GenBank/DDBJ databases">
        <title>Bacterium isolated from coastal waters sediment.</title>
        <authorList>
            <person name="Chen R.-J."/>
            <person name="Lu D.-C."/>
            <person name="Zhu K.-L."/>
            <person name="Du Z.-J."/>
        </authorList>
    </citation>
    <scope>NUCLEOTIDE SEQUENCE</scope>
    <source>
        <strain evidence="7">N1Y112</strain>
    </source>
</reference>
<accession>A0A8J7FQ17</accession>
<dbReference type="EMBL" id="JADEYS010000012">
    <property type="protein sequence ID" value="MBE9398067.1"/>
    <property type="molecule type" value="Genomic_DNA"/>
</dbReference>
<dbReference type="PIRSF" id="PIRSF000521">
    <property type="entry name" value="Transaminase_4ab_Lys_Orn"/>
    <property type="match status" value="1"/>
</dbReference>
<dbReference type="Proteomes" id="UP000640333">
    <property type="component" value="Unassembled WGS sequence"/>
</dbReference>
<dbReference type="InterPro" id="IPR015421">
    <property type="entry name" value="PyrdxlP-dep_Trfase_major"/>
</dbReference>
<comment type="similarity">
    <text evidence="2 6">Belongs to the class-III pyridoxal-phosphate-dependent aminotransferase family.</text>
</comment>
<dbReference type="CDD" id="cd00610">
    <property type="entry name" value="OAT_like"/>
    <property type="match status" value="1"/>
</dbReference>
<dbReference type="PROSITE" id="PS00600">
    <property type="entry name" value="AA_TRANSFER_CLASS_3"/>
    <property type="match status" value="1"/>
</dbReference>
<evidence type="ECO:0000256" key="3">
    <source>
        <dbReference type="ARBA" id="ARBA00022576"/>
    </source>
</evidence>
<comment type="caution">
    <text evidence="7">The sequence shown here is derived from an EMBL/GenBank/DDBJ whole genome shotgun (WGS) entry which is preliminary data.</text>
</comment>
<dbReference type="NCBIfam" id="NF004625">
    <property type="entry name" value="PRK05965.1"/>
    <property type="match status" value="1"/>
</dbReference>
<dbReference type="GO" id="GO:0005829">
    <property type="term" value="C:cytosol"/>
    <property type="evidence" value="ECO:0007669"/>
    <property type="project" value="TreeGrafter"/>
</dbReference>
<dbReference type="FunFam" id="3.40.640.10:FF:000014">
    <property type="entry name" value="Adenosylmethionine-8-amino-7-oxononanoate aminotransferase, probable"/>
    <property type="match status" value="1"/>
</dbReference>
<keyword evidence="8" id="KW-1185">Reference proteome</keyword>
<evidence type="ECO:0000256" key="6">
    <source>
        <dbReference type="RuleBase" id="RU003560"/>
    </source>
</evidence>
<evidence type="ECO:0000256" key="4">
    <source>
        <dbReference type="ARBA" id="ARBA00022679"/>
    </source>
</evidence>
<dbReference type="GO" id="GO:0030170">
    <property type="term" value="F:pyridoxal phosphate binding"/>
    <property type="evidence" value="ECO:0007669"/>
    <property type="project" value="InterPro"/>
</dbReference>
<dbReference type="RefSeq" id="WP_193953705.1">
    <property type="nucleotide sequence ID" value="NZ_JADEYS010000012.1"/>
</dbReference>
<comment type="cofactor">
    <cofactor evidence="1">
        <name>pyridoxal 5'-phosphate</name>
        <dbReference type="ChEBI" id="CHEBI:597326"/>
    </cofactor>
</comment>
<dbReference type="PANTHER" id="PTHR43094:SF1">
    <property type="entry name" value="AMINOTRANSFERASE CLASS-III"/>
    <property type="match status" value="1"/>
</dbReference>
<dbReference type="InterPro" id="IPR015422">
    <property type="entry name" value="PyrdxlP-dep_Trfase_small"/>
</dbReference>
<dbReference type="InterPro" id="IPR015424">
    <property type="entry name" value="PyrdxlP-dep_Trfase"/>
</dbReference>
<dbReference type="InterPro" id="IPR005814">
    <property type="entry name" value="Aminotrans_3"/>
</dbReference>
<proteinExistence type="inferred from homology"/>
<dbReference type="AlphaFoldDB" id="A0A8J7FQ17"/>
<evidence type="ECO:0000256" key="5">
    <source>
        <dbReference type="ARBA" id="ARBA00022898"/>
    </source>
</evidence>
<evidence type="ECO:0000313" key="8">
    <source>
        <dbReference type="Proteomes" id="UP000640333"/>
    </source>
</evidence>
<evidence type="ECO:0000313" key="7">
    <source>
        <dbReference type="EMBL" id="MBE9398067.1"/>
    </source>
</evidence>
<name>A0A8J7FQ17_9GAMM</name>
<dbReference type="GO" id="GO:0008483">
    <property type="term" value="F:transaminase activity"/>
    <property type="evidence" value="ECO:0007669"/>
    <property type="project" value="UniProtKB-KW"/>
</dbReference>
<dbReference type="Gene3D" id="3.40.640.10">
    <property type="entry name" value="Type I PLP-dependent aspartate aminotransferase-like (Major domain)"/>
    <property type="match status" value="1"/>
</dbReference>
<evidence type="ECO:0000256" key="2">
    <source>
        <dbReference type="ARBA" id="ARBA00008954"/>
    </source>
</evidence>
<organism evidence="7 8">
    <name type="scientific">Pontibacterium sinense</name>
    <dbReference type="NCBI Taxonomy" id="2781979"/>
    <lineage>
        <taxon>Bacteria</taxon>
        <taxon>Pseudomonadati</taxon>
        <taxon>Pseudomonadota</taxon>
        <taxon>Gammaproteobacteria</taxon>
        <taxon>Oceanospirillales</taxon>
        <taxon>Oceanospirillaceae</taxon>
        <taxon>Pontibacterium</taxon>
    </lineage>
</organism>
<dbReference type="Gene3D" id="3.90.1150.10">
    <property type="entry name" value="Aspartate Aminotransferase, domain 1"/>
    <property type="match status" value="1"/>
</dbReference>
<keyword evidence="4" id="KW-0808">Transferase</keyword>
<keyword evidence="3 7" id="KW-0032">Aminotransferase</keyword>
<dbReference type="InterPro" id="IPR049704">
    <property type="entry name" value="Aminotrans_3_PPA_site"/>
</dbReference>
<protein>
    <submittedName>
        <fullName evidence="7">Aminotransferase class III-fold pyridoxal phosphate-dependent enzyme</fullName>
    </submittedName>
</protein>
<gene>
    <name evidence="7" type="ORF">IOQ59_12435</name>
</gene>
<evidence type="ECO:0000256" key="1">
    <source>
        <dbReference type="ARBA" id="ARBA00001933"/>
    </source>
</evidence>
<dbReference type="SUPFAM" id="SSF53383">
    <property type="entry name" value="PLP-dependent transferases"/>
    <property type="match status" value="1"/>
</dbReference>
<dbReference type="PANTHER" id="PTHR43094">
    <property type="entry name" value="AMINOTRANSFERASE"/>
    <property type="match status" value="1"/>
</dbReference>
<keyword evidence="5 6" id="KW-0663">Pyridoxal phosphate</keyword>